<comment type="caution">
    <text evidence="1">The sequence shown here is derived from an EMBL/GenBank/DDBJ whole genome shotgun (WGS) entry which is preliminary data.</text>
</comment>
<gene>
    <name evidence="1" type="ORF">HG933_10265</name>
</gene>
<dbReference type="Proteomes" id="UP000536773">
    <property type="component" value="Unassembled WGS sequence"/>
</dbReference>
<evidence type="ECO:0000313" key="1">
    <source>
        <dbReference type="EMBL" id="NMK39744.1"/>
    </source>
</evidence>
<protein>
    <submittedName>
        <fullName evidence="1">Uncharacterized protein</fullName>
    </submittedName>
</protein>
<accession>A0A1M6NZ04</accession>
<dbReference type="AlphaFoldDB" id="A0A1M6NZ04"/>
<reference evidence="1 2" key="1">
    <citation type="submission" date="2020-04" db="EMBL/GenBank/DDBJ databases">
        <authorList>
            <person name="Hitch T.C.A."/>
            <person name="Wylensek D."/>
            <person name="Clavel T."/>
        </authorList>
    </citation>
    <scope>NUCLEOTIDE SEQUENCE [LARGE SCALE GENOMIC DNA]</scope>
    <source>
        <strain evidence="1 2">WCA-386-APC-2A</strain>
    </source>
</reference>
<sequence length="94" mass="10473">MSKWTDIRDSVVDALNVDVVTEDMKNDLTRNILTNALPAVEAVADKFTAQIQEQSKSETGWNMLRDKIVLPLVINGAIWAVKFALSKTMPAQNQ</sequence>
<name>A0A1M6NZ04_MEGEL</name>
<organism evidence="1 2">
    <name type="scientific">Megasphaera elsdenii</name>
    <dbReference type="NCBI Taxonomy" id="907"/>
    <lineage>
        <taxon>Bacteria</taxon>
        <taxon>Bacillati</taxon>
        <taxon>Bacillota</taxon>
        <taxon>Negativicutes</taxon>
        <taxon>Veillonellales</taxon>
        <taxon>Veillonellaceae</taxon>
        <taxon>Megasphaera</taxon>
    </lineage>
</organism>
<dbReference type="RefSeq" id="WP_072981969.1">
    <property type="nucleotide sequence ID" value="NZ_FRAK01000005.1"/>
</dbReference>
<proteinExistence type="predicted"/>
<evidence type="ECO:0000313" key="2">
    <source>
        <dbReference type="Proteomes" id="UP000536773"/>
    </source>
</evidence>
<dbReference type="EMBL" id="JABBJH010000018">
    <property type="protein sequence ID" value="NMK39744.1"/>
    <property type="molecule type" value="Genomic_DNA"/>
</dbReference>